<evidence type="ECO:0000259" key="2">
    <source>
        <dbReference type="Pfam" id="PF00561"/>
    </source>
</evidence>
<evidence type="ECO:0000313" key="3">
    <source>
        <dbReference type="EMBL" id="SBV31772.1"/>
    </source>
</evidence>
<dbReference type="EMBL" id="LT598653">
    <property type="protein sequence ID" value="SBV31772.1"/>
    <property type="molecule type" value="Genomic_DNA"/>
</dbReference>
<protein>
    <submittedName>
        <fullName evidence="3">Fluoroacetate dehalogenase</fullName>
        <ecNumber evidence="3">3.8.1.3</ecNumber>
    </submittedName>
</protein>
<dbReference type="InterPro" id="IPR000639">
    <property type="entry name" value="Epox_hydrolase-like"/>
</dbReference>
<dbReference type="InterPro" id="IPR000073">
    <property type="entry name" value="AB_hydrolase_1"/>
</dbReference>
<dbReference type="EC" id="3.8.1.3" evidence="3"/>
<dbReference type="PRINTS" id="PR00412">
    <property type="entry name" value="EPOXHYDRLASE"/>
</dbReference>
<dbReference type="AlphaFoldDB" id="A0A1Y5PNY9"/>
<dbReference type="SUPFAM" id="SSF53474">
    <property type="entry name" value="alpha/beta-Hydrolases"/>
    <property type="match status" value="1"/>
</dbReference>
<sequence length="290" mass="32680">MAFDDFATKHVACGDVSIFARHGGEGPPLLLLHGYPQTHMMWRQVADRLASHFTIIAPDIRGYGRSTQPPEREGHAAYAKRLMAWDMIAVMRSFGHERFFVAGHDRGGRIAYRMALDYPGAIRKLSILDIIPTGEVWARADARFALGYWHWAFLAQPAPLPERLIGADPETFFFKEQFPGAADYLDPVGYRDYLACMENPAVIHAMCQDYRAGASYDRVLDQHEKGKVRIDIPLQILWGSRGALEQWYDVLAVWREWGSKVEGQPVEAGHFLAEENAAATGDALLDFFGR</sequence>
<organism evidence="3">
    <name type="scientific">uncultured Sphingopyxis sp</name>
    <dbReference type="NCBI Taxonomy" id="310581"/>
    <lineage>
        <taxon>Bacteria</taxon>
        <taxon>Pseudomonadati</taxon>
        <taxon>Pseudomonadota</taxon>
        <taxon>Alphaproteobacteria</taxon>
        <taxon>Sphingomonadales</taxon>
        <taxon>Sphingomonadaceae</taxon>
        <taxon>Sphingopyxis</taxon>
        <taxon>environmental samples</taxon>
    </lineage>
</organism>
<feature type="domain" description="AB hydrolase-1" evidence="2">
    <location>
        <begin position="27"/>
        <end position="276"/>
    </location>
</feature>
<dbReference type="GO" id="GO:0018785">
    <property type="term" value="F:haloacetate dehalogenase activity"/>
    <property type="evidence" value="ECO:0007669"/>
    <property type="project" value="UniProtKB-EC"/>
</dbReference>
<keyword evidence="1 3" id="KW-0378">Hydrolase</keyword>
<gene>
    <name evidence="3" type="ORF">SPPYR_0652</name>
</gene>
<dbReference type="Pfam" id="PF00561">
    <property type="entry name" value="Abhydrolase_1"/>
    <property type="match status" value="1"/>
</dbReference>
<dbReference type="PANTHER" id="PTHR43329">
    <property type="entry name" value="EPOXIDE HYDROLASE"/>
    <property type="match status" value="1"/>
</dbReference>
<reference evidence="3" key="1">
    <citation type="submission" date="2016-03" db="EMBL/GenBank/DDBJ databases">
        <authorList>
            <person name="Ploux O."/>
        </authorList>
    </citation>
    <scope>NUCLEOTIDE SEQUENCE</scope>
    <source>
        <strain evidence="3">UC10</strain>
    </source>
</reference>
<dbReference type="Gene3D" id="3.40.50.1820">
    <property type="entry name" value="alpha/beta hydrolase"/>
    <property type="match status" value="1"/>
</dbReference>
<name>A0A1Y5PNY9_9SPHN</name>
<accession>A0A1Y5PNY9</accession>
<proteinExistence type="predicted"/>
<evidence type="ECO:0000256" key="1">
    <source>
        <dbReference type="ARBA" id="ARBA00022801"/>
    </source>
</evidence>
<dbReference type="RefSeq" id="WP_295323646.1">
    <property type="nucleotide sequence ID" value="NZ_LT598653.1"/>
</dbReference>
<dbReference type="KEGG" id="sphu:SPPYR_0652"/>
<dbReference type="InterPro" id="IPR029058">
    <property type="entry name" value="AB_hydrolase_fold"/>
</dbReference>
<dbReference type="PRINTS" id="PR00111">
    <property type="entry name" value="ABHYDROLASE"/>
</dbReference>